<dbReference type="Pfam" id="PF25876">
    <property type="entry name" value="HH_MFP_RND"/>
    <property type="match status" value="1"/>
</dbReference>
<dbReference type="EMBL" id="JAKIKT010000002">
    <property type="protein sequence ID" value="MCL2913301.1"/>
    <property type="molecule type" value="Genomic_DNA"/>
</dbReference>
<comment type="subcellular location">
    <subcellularLocation>
        <location evidence="1">Cell inner membrane</location>
        <topology evidence="1">Lipid-anchor</topology>
    </subcellularLocation>
</comment>
<evidence type="ECO:0000259" key="4">
    <source>
        <dbReference type="Pfam" id="PF25917"/>
    </source>
</evidence>
<comment type="caution">
    <text evidence="7">The sequence shown here is derived from an EMBL/GenBank/DDBJ whole genome shotgun (WGS) entry which is preliminary data.</text>
</comment>
<dbReference type="RefSeq" id="WP_249248114.1">
    <property type="nucleotide sequence ID" value="NZ_JAKIKT010000002.1"/>
</dbReference>
<feature type="domain" description="Multidrug resistance protein MdtA-like C-terminal permuted SH3" evidence="6">
    <location>
        <begin position="300"/>
        <end position="360"/>
    </location>
</feature>
<evidence type="ECO:0000259" key="6">
    <source>
        <dbReference type="Pfam" id="PF25967"/>
    </source>
</evidence>
<evidence type="ECO:0000259" key="5">
    <source>
        <dbReference type="Pfam" id="PF25944"/>
    </source>
</evidence>
<dbReference type="Pfam" id="PF25917">
    <property type="entry name" value="BSH_RND"/>
    <property type="match status" value="1"/>
</dbReference>
<dbReference type="InterPro" id="IPR058625">
    <property type="entry name" value="MdtA-like_BSH"/>
</dbReference>
<dbReference type="Gene3D" id="2.40.30.170">
    <property type="match status" value="1"/>
</dbReference>
<dbReference type="Pfam" id="PF25944">
    <property type="entry name" value="Beta-barrel_RND"/>
    <property type="match status" value="1"/>
</dbReference>
<dbReference type="InterPro" id="IPR058626">
    <property type="entry name" value="MdtA-like_b-barrel"/>
</dbReference>
<proteinExistence type="inferred from homology"/>
<evidence type="ECO:0000313" key="8">
    <source>
        <dbReference type="Proteomes" id="UP001202831"/>
    </source>
</evidence>
<dbReference type="InterPro" id="IPR058627">
    <property type="entry name" value="MdtA-like_C"/>
</dbReference>
<evidence type="ECO:0000259" key="3">
    <source>
        <dbReference type="Pfam" id="PF25876"/>
    </source>
</evidence>
<feature type="domain" description="Multidrug resistance protein MdtA-like alpha-helical hairpin" evidence="3">
    <location>
        <begin position="101"/>
        <end position="170"/>
    </location>
</feature>
<dbReference type="Pfam" id="PF25967">
    <property type="entry name" value="RND-MFP_C"/>
    <property type="match status" value="1"/>
</dbReference>
<dbReference type="PANTHER" id="PTHR30158">
    <property type="entry name" value="ACRA/E-RELATED COMPONENT OF DRUG EFFLUX TRANSPORTER"/>
    <property type="match status" value="1"/>
</dbReference>
<name>A0ABT0N4B1_9GAMM</name>
<dbReference type="NCBIfam" id="TIGR01730">
    <property type="entry name" value="RND_mfp"/>
    <property type="match status" value="1"/>
</dbReference>
<gene>
    <name evidence="7" type="ORF">L2725_05805</name>
</gene>
<reference evidence="7 8" key="1">
    <citation type="submission" date="2022-01" db="EMBL/GenBank/DDBJ databases">
        <title>Whole genome-based taxonomy of the Shewanellaceae.</title>
        <authorList>
            <person name="Martin-Rodriguez A.J."/>
        </authorList>
    </citation>
    <scope>NUCLEOTIDE SEQUENCE [LARGE SCALE GENOMIC DNA]</scope>
    <source>
        <strain evidence="7 8">DSM 21332</strain>
    </source>
</reference>
<dbReference type="PROSITE" id="PS51257">
    <property type="entry name" value="PROKAR_LIPOPROTEIN"/>
    <property type="match status" value="1"/>
</dbReference>
<organism evidence="7 8">
    <name type="scientific">Shewanella corallii</name>
    <dbReference type="NCBI Taxonomy" id="560080"/>
    <lineage>
        <taxon>Bacteria</taxon>
        <taxon>Pseudomonadati</taxon>
        <taxon>Pseudomonadota</taxon>
        <taxon>Gammaproteobacteria</taxon>
        <taxon>Alteromonadales</taxon>
        <taxon>Shewanellaceae</taxon>
        <taxon>Shewanella</taxon>
    </lineage>
</organism>
<sequence length="381" mass="41557">MVRIFSGRVGLVWGAALLLSACGENQAPAPRALPSVVVAKAEVQPVQPQADFVGRTQASEDVSINAQVQGQLLKRHFVEGDDVESGALLFEVDPQTFQAQVEQQKAMLTQAEASRDVAIMNWERGKKLLPDGMISAQDMDELTSRKLTTAAAVVQAQAALEAAQVQLGHTKIYAPISGRISDAKVSVGDIISPQTLMANLVQLSPMWVTFQAPERALITAQQKFRENQMGDLTLEDLIVRLELPNGTTFEETGNIDFVSNRVDAATGTLGLRAKFDNQSKLLLPGLFVTLMIESPMKDEALLVPQSAVQEDQQGRFVMVLTAENKVQKRLVELGDRFGINWLVISGLEEGEMIVVDGLQKIRPGIEVKAVEQDVKPFSDTQ</sequence>
<comment type="similarity">
    <text evidence="2">Belongs to the membrane fusion protein (MFP) (TC 8.A.1) family.</text>
</comment>
<protein>
    <submittedName>
        <fullName evidence="7">Efflux RND transporter periplasmic adaptor subunit</fullName>
    </submittedName>
</protein>
<evidence type="ECO:0000256" key="1">
    <source>
        <dbReference type="ARBA" id="ARBA00004519"/>
    </source>
</evidence>
<feature type="domain" description="Multidrug resistance protein MdtA-like barrel-sandwich hybrid" evidence="4">
    <location>
        <begin position="61"/>
        <end position="198"/>
    </location>
</feature>
<dbReference type="Gene3D" id="2.40.50.100">
    <property type="match status" value="1"/>
</dbReference>
<evidence type="ECO:0000313" key="7">
    <source>
        <dbReference type="EMBL" id="MCL2913301.1"/>
    </source>
</evidence>
<dbReference type="InterPro" id="IPR058624">
    <property type="entry name" value="MdtA-like_HH"/>
</dbReference>
<evidence type="ECO:0000256" key="2">
    <source>
        <dbReference type="ARBA" id="ARBA00009477"/>
    </source>
</evidence>
<dbReference type="Gene3D" id="1.10.287.470">
    <property type="entry name" value="Helix hairpin bin"/>
    <property type="match status" value="1"/>
</dbReference>
<dbReference type="Gene3D" id="2.40.420.20">
    <property type="match status" value="1"/>
</dbReference>
<accession>A0ABT0N4B1</accession>
<dbReference type="InterPro" id="IPR006143">
    <property type="entry name" value="RND_pump_MFP"/>
</dbReference>
<dbReference type="Proteomes" id="UP001202831">
    <property type="component" value="Unassembled WGS sequence"/>
</dbReference>
<dbReference type="SUPFAM" id="SSF111369">
    <property type="entry name" value="HlyD-like secretion proteins"/>
    <property type="match status" value="1"/>
</dbReference>
<keyword evidence="8" id="KW-1185">Reference proteome</keyword>
<feature type="domain" description="Multidrug resistance protein MdtA-like beta-barrel" evidence="5">
    <location>
        <begin position="205"/>
        <end position="293"/>
    </location>
</feature>